<proteinExistence type="predicted"/>
<dbReference type="PANTHER" id="PTHR18874">
    <property type="entry name" value="CMF/LEK/CENP CELL DIVISION-RELATED"/>
    <property type="match status" value="1"/>
</dbReference>
<feature type="coiled-coil region" evidence="1">
    <location>
        <begin position="3"/>
        <end position="37"/>
    </location>
</feature>
<protein>
    <submittedName>
        <fullName evidence="2">Uncharacterized protein</fullName>
    </submittedName>
</protein>
<dbReference type="InterPro" id="IPR043513">
    <property type="entry name" value="Cenp-F"/>
</dbReference>
<dbReference type="Proteomes" id="UP001529510">
    <property type="component" value="Unassembled WGS sequence"/>
</dbReference>
<evidence type="ECO:0000256" key="1">
    <source>
        <dbReference type="SAM" id="Coils"/>
    </source>
</evidence>
<evidence type="ECO:0000313" key="2">
    <source>
        <dbReference type="EMBL" id="KAL0170284.1"/>
    </source>
</evidence>
<evidence type="ECO:0000313" key="3">
    <source>
        <dbReference type="Proteomes" id="UP001529510"/>
    </source>
</evidence>
<dbReference type="EMBL" id="JAMKFB020000017">
    <property type="protein sequence ID" value="KAL0170284.1"/>
    <property type="molecule type" value="Genomic_DNA"/>
</dbReference>
<comment type="caution">
    <text evidence="2">The sequence shown here is derived from an EMBL/GenBank/DDBJ whole genome shotgun (WGS) entry which is preliminary data.</text>
</comment>
<feature type="non-terminal residue" evidence="2">
    <location>
        <position position="1"/>
    </location>
</feature>
<keyword evidence="3" id="KW-1185">Reference proteome</keyword>
<sequence length="51" mass="5904">KEMKNQINKFSEIQSQLEMAKKDLAEKDKLLSKSRDELTKATGQYEQSVSK</sequence>
<dbReference type="PANTHER" id="PTHR18874:SF10">
    <property type="entry name" value="CENTROMERE PROTEIN F"/>
    <property type="match status" value="1"/>
</dbReference>
<reference evidence="2 3" key="1">
    <citation type="submission" date="2024-05" db="EMBL/GenBank/DDBJ databases">
        <title>Genome sequencing and assembly of Indian major carp, Cirrhinus mrigala (Hamilton, 1822).</title>
        <authorList>
            <person name="Mohindra V."/>
            <person name="Chowdhury L.M."/>
            <person name="Lal K."/>
            <person name="Jena J.K."/>
        </authorList>
    </citation>
    <scope>NUCLEOTIDE SEQUENCE [LARGE SCALE GENOMIC DNA]</scope>
    <source>
        <strain evidence="2">CM1030</strain>
        <tissue evidence="2">Blood</tissue>
    </source>
</reference>
<keyword evidence="1" id="KW-0175">Coiled coil</keyword>
<organism evidence="2 3">
    <name type="scientific">Cirrhinus mrigala</name>
    <name type="common">Mrigala</name>
    <dbReference type="NCBI Taxonomy" id="683832"/>
    <lineage>
        <taxon>Eukaryota</taxon>
        <taxon>Metazoa</taxon>
        <taxon>Chordata</taxon>
        <taxon>Craniata</taxon>
        <taxon>Vertebrata</taxon>
        <taxon>Euteleostomi</taxon>
        <taxon>Actinopterygii</taxon>
        <taxon>Neopterygii</taxon>
        <taxon>Teleostei</taxon>
        <taxon>Ostariophysi</taxon>
        <taxon>Cypriniformes</taxon>
        <taxon>Cyprinidae</taxon>
        <taxon>Labeoninae</taxon>
        <taxon>Labeonini</taxon>
        <taxon>Cirrhinus</taxon>
    </lineage>
</organism>
<feature type="non-terminal residue" evidence="2">
    <location>
        <position position="51"/>
    </location>
</feature>
<name>A0ABD0P882_CIRMR</name>
<accession>A0ABD0P882</accession>
<dbReference type="AlphaFoldDB" id="A0ABD0P882"/>
<gene>
    <name evidence="2" type="ORF">M9458_034880</name>
</gene>